<comment type="caution">
    <text evidence="8">The sequence shown here is derived from an EMBL/GenBank/DDBJ whole genome shotgun (WGS) entry which is preliminary data.</text>
</comment>
<feature type="domain" description="Core-binding (CB)" evidence="7">
    <location>
        <begin position="60"/>
        <end position="144"/>
    </location>
</feature>
<comment type="similarity">
    <text evidence="1">Belongs to the 'phage' integrase family.</text>
</comment>
<dbReference type="InterPro" id="IPR050090">
    <property type="entry name" value="Tyrosine_recombinase_XerCD"/>
</dbReference>
<gene>
    <name evidence="8" type="ORF">HXL70_08475</name>
</gene>
<dbReference type="PANTHER" id="PTHR30349">
    <property type="entry name" value="PHAGE INTEGRASE-RELATED"/>
    <property type="match status" value="1"/>
</dbReference>
<protein>
    <submittedName>
        <fullName evidence="8">Site-specific integrase</fullName>
    </submittedName>
</protein>
<dbReference type="SUPFAM" id="SSF56349">
    <property type="entry name" value="DNA breaking-rejoining enzymes"/>
    <property type="match status" value="1"/>
</dbReference>
<dbReference type="InterPro" id="IPR013762">
    <property type="entry name" value="Integrase-like_cat_sf"/>
</dbReference>
<dbReference type="GO" id="GO:0003677">
    <property type="term" value="F:DNA binding"/>
    <property type="evidence" value="ECO:0007669"/>
    <property type="project" value="UniProtKB-UniRule"/>
</dbReference>
<dbReference type="Gene3D" id="1.10.150.130">
    <property type="match status" value="1"/>
</dbReference>
<keyword evidence="4" id="KW-0233">DNA recombination</keyword>
<dbReference type="Pfam" id="PF00589">
    <property type="entry name" value="Phage_integrase"/>
    <property type="match status" value="1"/>
</dbReference>
<dbReference type="Pfam" id="PF14659">
    <property type="entry name" value="Phage_int_SAM_3"/>
    <property type="match status" value="1"/>
</dbReference>
<keyword evidence="2" id="KW-0229">DNA integration</keyword>
<evidence type="ECO:0000256" key="2">
    <source>
        <dbReference type="ARBA" id="ARBA00022908"/>
    </source>
</evidence>
<dbReference type="AlphaFoldDB" id="A0A930FRZ4"/>
<evidence type="ECO:0000259" key="7">
    <source>
        <dbReference type="PROSITE" id="PS51900"/>
    </source>
</evidence>
<accession>A0A930FRZ4</accession>
<dbReference type="GO" id="GO:0006310">
    <property type="term" value="P:DNA recombination"/>
    <property type="evidence" value="ECO:0007669"/>
    <property type="project" value="UniProtKB-KW"/>
</dbReference>
<proteinExistence type="inferred from homology"/>
<feature type="domain" description="Tyr recombinase" evidence="6">
    <location>
        <begin position="169"/>
        <end position="365"/>
    </location>
</feature>
<evidence type="ECO:0000256" key="5">
    <source>
        <dbReference type="PROSITE-ProRule" id="PRU01248"/>
    </source>
</evidence>
<organism evidence="8 9">
    <name type="scientific">Dialister invisus</name>
    <dbReference type="NCBI Taxonomy" id="218538"/>
    <lineage>
        <taxon>Bacteria</taxon>
        <taxon>Bacillati</taxon>
        <taxon>Bacillota</taxon>
        <taxon>Negativicutes</taxon>
        <taxon>Veillonellales</taxon>
        <taxon>Veillonellaceae</taxon>
        <taxon>Dialister</taxon>
    </lineage>
</organism>
<dbReference type="InterPro" id="IPR010998">
    <property type="entry name" value="Integrase_recombinase_N"/>
</dbReference>
<dbReference type="CDD" id="cd01189">
    <property type="entry name" value="INT_ICEBs1_C_like"/>
    <property type="match status" value="1"/>
</dbReference>
<evidence type="ECO:0000313" key="8">
    <source>
        <dbReference type="EMBL" id="MBF1130053.1"/>
    </source>
</evidence>
<evidence type="ECO:0000313" key="9">
    <source>
        <dbReference type="Proteomes" id="UP000757890"/>
    </source>
</evidence>
<keyword evidence="3 5" id="KW-0238">DNA-binding</keyword>
<dbReference type="PROSITE" id="PS51898">
    <property type="entry name" value="TYR_RECOMBINASE"/>
    <property type="match status" value="1"/>
</dbReference>
<dbReference type="InterPro" id="IPR011010">
    <property type="entry name" value="DNA_brk_join_enz"/>
</dbReference>
<sequence length="371" mass="42934">MYIRKRGNKYYYTVEVRDEAGNRKKIERAGSISKTETNKMWRQAQAEADRVGSFDTASNISIEDFYSLWIHEVLEVDGSYKTNTIKLYKSLIRSHILPRFGSYKLKRVTPRLLQNFLNEKKSSLSRSSLNCLVAVLKRSFMYAVDFGRFLSVSPALNVHVPRVYKDTPAPVKTFSREQMKKVFDKFNEEHKFYPAICTAYYVGLRIGECCALTWDDINMKKNEITVRRTAVYDSGWTIQDLPKSNSSVRTAPFGQNFRRILLSIHDRQEHLKKEYGAFYSAGNYVCSLPNGEMITPDDLRYFNTWCKKNFGFGSFHTLRHTYATNMLEAGADLELVSKQLGHNSIVTTAKYYSHVLDKRKRLVADLMDKAL</sequence>
<evidence type="ECO:0000259" key="6">
    <source>
        <dbReference type="PROSITE" id="PS51898"/>
    </source>
</evidence>
<dbReference type="InterPro" id="IPR002104">
    <property type="entry name" value="Integrase_catalytic"/>
</dbReference>
<reference evidence="8" key="1">
    <citation type="submission" date="2020-04" db="EMBL/GenBank/DDBJ databases">
        <title>Deep metagenomics examines the oral microbiome during advanced dental caries in children, revealing novel taxa and co-occurrences with host molecules.</title>
        <authorList>
            <person name="Baker J.L."/>
            <person name="Morton J.T."/>
            <person name="Dinis M."/>
            <person name="Alvarez R."/>
            <person name="Tran N.C."/>
            <person name="Knight R."/>
            <person name="Edlund A."/>
        </authorList>
    </citation>
    <scope>NUCLEOTIDE SEQUENCE</scope>
    <source>
        <strain evidence="8">JCVI_32_bin.14</strain>
    </source>
</reference>
<dbReference type="Gene3D" id="1.10.443.10">
    <property type="entry name" value="Intergrase catalytic core"/>
    <property type="match status" value="1"/>
</dbReference>
<dbReference type="PANTHER" id="PTHR30349:SF64">
    <property type="entry name" value="PROPHAGE INTEGRASE INTD-RELATED"/>
    <property type="match status" value="1"/>
</dbReference>
<evidence type="ECO:0000256" key="1">
    <source>
        <dbReference type="ARBA" id="ARBA00008857"/>
    </source>
</evidence>
<dbReference type="InterPro" id="IPR004107">
    <property type="entry name" value="Integrase_SAM-like_N"/>
</dbReference>
<dbReference type="Proteomes" id="UP000757890">
    <property type="component" value="Unassembled WGS sequence"/>
</dbReference>
<dbReference type="InterPro" id="IPR044068">
    <property type="entry name" value="CB"/>
</dbReference>
<dbReference type="GO" id="GO:0015074">
    <property type="term" value="P:DNA integration"/>
    <property type="evidence" value="ECO:0007669"/>
    <property type="project" value="UniProtKB-KW"/>
</dbReference>
<evidence type="ECO:0000256" key="4">
    <source>
        <dbReference type="ARBA" id="ARBA00023172"/>
    </source>
</evidence>
<dbReference type="EMBL" id="JABZMK010000091">
    <property type="protein sequence ID" value="MBF1130053.1"/>
    <property type="molecule type" value="Genomic_DNA"/>
</dbReference>
<evidence type="ECO:0000256" key="3">
    <source>
        <dbReference type="ARBA" id="ARBA00023125"/>
    </source>
</evidence>
<dbReference type="PROSITE" id="PS51900">
    <property type="entry name" value="CB"/>
    <property type="match status" value="1"/>
</dbReference>
<name>A0A930FRZ4_9FIRM</name>